<evidence type="ECO:0000313" key="2">
    <source>
        <dbReference type="Proteomes" id="UP001060215"/>
    </source>
</evidence>
<sequence length="301" mass="34321">MVKSGWQRANMFERIIHGDSRVKDDGERKYPSDLDLSKTRTGIPRVNNSVQQKTGANRGVSFWTNTVFEWIGTKCGGLLEVDSRTRSFINLFEARLKVKSIGNGFLWTTIDAQVEGVSLLRLKALTKPMEDGGSPKNGVFNRCIYSKDRERRSKGLKLTYHETGVTEVRSRRWIAFKWMMAMEEAKRRKGQPIIREDLSIEKAQLGLNDIVDRSCRDFQSFNAVAEDLLEIILASEKMVQDLEEGRFDTHEVLQALEEYGSSESSDSQTEGDSMEDEQVDQDWVLNNLFNADCTTDGEDIE</sequence>
<name>A0ACC0GD20_9ERIC</name>
<accession>A0ACC0GD20</accession>
<organism evidence="1 2">
    <name type="scientific">Camellia lanceoleosa</name>
    <dbReference type="NCBI Taxonomy" id="1840588"/>
    <lineage>
        <taxon>Eukaryota</taxon>
        <taxon>Viridiplantae</taxon>
        <taxon>Streptophyta</taxon>
        <taxon>Embryophyta</taxon>
        <taxon>Tracheophyta</taxon>
        <taxon>Spermatophyta</taxon>
        <taxon>Magnoliopsida</taxon>
        <taxon>eudicotyledons</taxon>
        <taxon>Gunneridae</taxon>
        <taxon>Pentapetalae</taxon>
        <taxon>asterids</taxon>
        <taxon>Ericales</taxon>
        <taxon>Theaceae</taxon>
        <taxon>Camellia</taxon>
    </lineage>
</organism>
<dbReference type="EMBL" id="CM045767">
    <property type="protein sequence ID" value="KAI7998464.1"/>
    <property type="molecule type" value="Genomic_DNA"/>
</dbReference>
<dbReference type="Proteomes" id="UP001060215">
    <property type="component" value="Chromosome 10"/>
</dbReference>
<keyword evidence="2" id="KW-1185">Reference proteome</keyword>
<gene>
    <name evidence="1" type="ORF">LOK49_LG10G01106</name>
</gene>
<comment type="caution">
    <text evidence="1">The sequence shown here is derived from an EMBL/GenBank/DDBJ whole genome shotgun (WGS) entry which is preliminary data.</text>
</comment>
<protein>
    <submittedName>
        <fullName evidence="1">Uncharacterized protein</fullName>
    </submittedName>
</protein>
<reference evidence="1 2" key="1">
    <citation type="journal article" date="2022" name="Plant J.">
        <title>Chromosome-level genome of Camellia lanceoleosa provides a valuable resource for understanding genome evolution and self-incompatibility.</title>
        <authorList>
            <person name="Gong W."/>
            <person name="Xiao S."/>
            <person name="Wang L."/>
            <person name="Liao Z."/>
            <person name="Chang Y."/>
            <person name="Mo W."/>
            <person name="Hu G."/>
            <person name="Li W."/>
            <person name="Zhao G."/>
            <person name="Zhu H."/>
            <person name="Hu X."/>
            <person name="Ji K."/>
            <person name="Xiang X."/>
            <person name="Song Q."/>
            <person name="Yuan D."/>
            <person name="Jin S."/>
            <person name="Zhang L."/>
        </authorList>
    </citation>
    <scope>NUCLEOTIDE SEQUENCE [LARGE SCALE GENOMIC DNA]</scope>
    <source>
        <strain evidence="1">SQ_2022a</strain>
    </source>
</reference>
<evidence type="ECO:0000313" key="1">
    <source>
        <dbReference type="EMBL" id="KAI7998464.1"/>
    </source>
</evidence>
<proteinExistence type="predicted"/>